<dbReference type="OrthoDB" id="3554740at2759"/>
<evidence type="ECO:0000313" key="3">
    <source>
        <dbReference type="EMBL" id="KAF4630973.1"/>
    </source>
</evidence>
<evidence type="ECO:0000256" key="1">
    <source>
        <dbReference type="SAM" id="SignalP"/>
    </source>
</evidence>
<accession>A0A8H4W1T0</accession>
<organism evidence="3 4">
    <name type="scientific">Cudoniella acicularis</name>
    <dbReference type="NCBI Taxonomy" id="354080"/>
    <lineage>
        <taxon>Eukaryota</taxon>
        <taxon>Fungi</taxon>
        <taxon>Dikarya</taxon>
        <taxon>Ascomycota</taxon>
        <taxon>Pezizomycotina</taxon>
        <taxon>Leotiomycetes</taxon>
        <taxon>Helotiales</taxon>
        <taxon>Tricladiaceae</taxon>
        <taxon>Cudoniella</taxon>
    </lineage>
</organism>
<evidence type="ECO:0000313" key="4">
    <source>
        <dbReference type="Proteomes" id="UP000566819"/>
    </source>
</evidence>
<dbReference type="Proteomes" id="UP000566819">
    <property type="component" value="Unassembled WGS sequence"/>
</dbReference>
<dbReference type="InterPro" id="IPR003609">
    <property type="entry name" value="Pan_app"/>
</dbReference>
<feature type="signal peptide" evidence="1">
    <location>
        <begin position="1"/>
        <end position="28"/>
    </location>
</feature>
<comment type="caution">
    <text evidence="3">The sequence shown here is derived from an EMBL/GenBank/DDBJ whole genome shotgun (WGS) entry which is preliminary data.</text>
</comment>
<sequence length="119" mass="11879">MVSTSAILSVVSPFLLAALLPLAANAQAALTCGVLGWDALGAAPAFYAVNNPASATPAACKKLCQTPSITPKCASFAVGNSSCLLYTNSAANQVNANTGSLYAYYDVNCAVPAAVAFSA</sequence>
<dbReference type="PROSITE" id="PS50948">
    <property type="entry name" value="PAN"/>
    <property type="match status" value="1"/>
</dbReference>
<feature type="chain" id="PRO_5034463016" description="Apple domain-containing protein" evidence="1">
    <location>
        <begin position="29"/>
        <end position="119"/>
    </location>
</feature>
<gene>
    <name evidence="3" type="ORF">G7Y89_g7161</name>
</gene>
<protein>
    <recommendedName>
        <fullName evidence="2">Apple domain-containing protein</fullName>
    </recommendedName>
</protein>
<reference evidence="3 4" key="1">
    <citation type="submission" date="2020-03" db="EMBL/GenBank/DDBJ databases">
        <title>Draft Genome Sequence of Cudoniella acicularis.</title>
        <authorList>
            <person name="Buettner E."/>
            <person name="Kellner H."/>
        </authorList>
    </citation>
    <scope>NUCLEOTIDE SEQUENCE [LARGE SCALE GENOMIC DNA]</scope>
    <source>
        <strain evidence="3 4">DSM 108380</strain>
    </source>
</reference>
<proteinExistence type="predicted"/>
<keyword evidence="4" id="KW-1185">Reference proteome</keyword>
<feature type="domain" description="Apple" evidence="2">
    <location>
        <begin position="32"/>
        <end position="109"/>
    </location>
</feature>
<dbReference type="EMBL" id="JAAMPI010000491">
    <property type="protein sequence ID" value="KAF4630973.1"/>
    <property type="molecule type" value="Genomic_DNA"/>
</dbReference>
<name>A0A8H4W1T0_9HELO</name>
<evidence type="ECO:0000259" key="2">
    <source>
        <dbReference type="PROSITE" id="PS50948"/>
    </source>
</evidence>
<keyword evidence="1" id="KW-0732">Signal</keyword>
<dbReference type="AlphaFoldDB" id="A0A8H4W1T0"/>